<organism evidence="1 2">
    <name type="scientific">Limosa lapponica baueri</name>
    <dbReference type="NCBI Taxonomy" id="1758121"/>
    <lineage>
        <taxon>Eukaryota</taxon>
        <taxon>Metazoa</taxon>
        <taxon>Chordata</taxon>
        <taxon>Craniata</taxon>
        <taxon>Vertebrata</taxon>
        <taxon>Euteleostomi</taxon>
        <taxon>Archelosauria</taxon>
        <taxon>Archosauria</taxon>
        <taxon>Dinosauria</taxon>
        <taxon>Saurischia</taxon>
        <taxon>Theropoda</taxon>
        <taxon>Coelurosauria</taxon>
        <taxon>Aves</taxon>
        <taxon>Neognathae</taxon>
        <taxon>Neoaves</taxon>
        <taxon>Charadriiformes</taxon>
        <taxon>Scolopacidae</taxon>
        <taxon>Limosa</taxon>
    </lineage>
</organism>
<reference evidence="2" key="2">
    <citation type="submission" date="2017-12" db="EMBL/GenBank/DDBJ databases">
        <title>Genome sequence of the Bar-tailed Godwit (Limosa lapponica baueri).</title>
        <authorList>
            <person name="Lima N.C.B."/>
            <person name="Parody-Merino A.M."/>
            <person name="Battley P.F."/>
            <person name="Fidler A.E."/>
            <person name="Prosdocimi F."/>
        </authorList>
    </citation>
    <scope>NUCLEOTIDE SEQUENCE [LARGE SCALE GENOMIC DNA]</scope>
</reference>
<evidence type="ECO:0000313" key="1">
    <source>
        <dbReference type="EMBL" id="PKU44561.1"/>
    </source>
</evidence>
<sequence length="92" mass="10245">MRGWLCETEGTGLLLGMWGYSRHSSFQEYALAACAMQCHFKAGSGSEAGNRLAGLNHIGTILERVRVFDSFVYKSDIKAKSWCLSDMSFISR</sequence>
<reference evidence="2" key="1">
    <citation type="submission" date="2017-11" db="EMBL/GenBank/DDBJ databases">
        <authorList>
            <person name="Lima N.C."/>
            <person name="Parody-Merino A.M."/>
            <person name="Battley P.F."/>
            <person name="Fidler A.E."/>
            <person name="Prosdocimi F."/>
        </authorList>
    </citation>
    <scope>NUCLEOTIDE SEQUENCE [LARGE SCALE GENOMIC DNA]</scope>
</reference>
<proteinExistence type="predicted"/>
<keyword evidence="2" id="KW-1185">Reference proteome</keyword>
<dbReference type="AlphaFoldDB" id="A0A2I0UEU7"/>
<evidence type="ECO:0000313" key="2">
    <source>
        <dbReference type="Proteomes" id="UP000233556"/>
    </source>
</evidence>
<gene>
    <name evidence="1" type="ORF">llap_5143</name>
</gene>
<accession>A0A2I0UEU7</accession>
<name>A0A2I0UEU7_LIMLA</name>
<dbReference type="EMBL" id="KZ505818">
    <property type="protein sequence ID" value="PKU44561.1"/>
    <property type="molecule type" value="Genomic_DNA"/>
</dbReference>
<protein>
    <submittedName>
        <fullName evidence="1">Uncharacterized protein</fullName>
    </submittedName>
</protein>
<dbReference type="Proteomes" id="UP000233556">
    <property type="component" value="Unassembled WGS sequence"/>
</dbReference>